<keyword evidence="3 6" id="KW-0802">TPR repeat</keyword>
<evidence type="ECO:0000256" key="5">
    <source>
        <dbReference type="ARBA" id="ARBA00038210"/>
    </source>
</evidence>
<dbReference type="Gene3D" id="1.25.40.10">
    <property type="entry name" value="Tetratricopeptide repeat domain"/>
    <property type="match status" value="4"/>
</dbReference>
<evidence type="ECO:0000256" key="3">
    <source>
        <dbReference type="ARBA" id="ARBA00022803"/>
    </source>
</evidence>
<feature type="region of interest" description="Disordered" evidence="7">
    <location>
        <begin position="309"/>
        <end position="488"/>
    </location>
</feature>
<dbReference type="GO" id="GO:0005680">
    <property type="term" value="C:anaphase-promoting complex"/>
    <property type="evidence" value="ECO:0007669"/>
    <property type="project" value="TreeGrafter"/>
</dbReference>
<evidence type="ECO:0000313" key="8">
    <source>
        <dbReference type="EMBL" id="TFJ84964.1"/>
    </source>
</evidence>
<proteinExistence type="inferred from homology"/>
<dbReference type="Pfam" id="PF13432">
    <property type="entry name" value="TPR_16"/>
    <property type="match status" value="1"/>
</dbReference>
<evidence type="ECO:0000256" key="6">
    <source>
        <dbReference type="PROSITE-ProRule" id="PRU00339"/>
    </source>
</evidence>
<dbReference type="PANTHER" id="PTHR12558">
    <property type="entry name" value="CELL DIVISION CYCLE 16,23,27"/>
    <property type="match status" value="1"/>
</dbReference>
<dbReference type="OrthoDB" id="329563at2759"/>
<feature type="repeat" description="TPR" evidence="6">
    <location>
        <begin position="669"/>
        <end position="702"/>
    </location>
</feature>
<dbReference type="GO" id="GO:0051301">
    <property type="term" value="P:cell division"/>
    <property type="evidence" value="ECO:0007669"/>
    <property type="project" value="TreeGrafter"/>
</dbReference>
<name>A0A4D9D1W2_9STRA</name>
<feature type="repeat" description="TPR" evidence="6">
    <location>
        <begin position="635"/>
        <end position="668"/>
    </location>
</feature>
<feature type="compositionally biased region" description="Gly residues" evidence="7">
    <location>
        <begin position="324"/>
        <end position="340"/>
    </location>
</feature>
<organism evidence="8 9">
    <name type="scientific">Nannochloropsis salina CCMP1776</name>
    <dbReference type="NCBI Taxonomy" id="1027361"/>
    <lineage>
        <taxon>Eukaryota</taxon>
        <taxon>Sar</taxon>
        <taxon>Stramenopiles</taxon>
        <taxon>Ochrophyta</taxon>
        <taxon>Eustigmatophyceae</taxon>
        <taxon>Eustigmatales</taxon>
        <taxon>Monodopsidaceae</taxon>
        <taxon>Microchloropsis</taxon>
        <taxon>Microchloropsis salina</taxon>
    </lineage>
</organism>
<evidence type="ECO:0000256" key="4">
    <source>
        <dbReference type="ARBA" id="ARBA00023242"/>
    </source>
</evidence>
<feature type="region of interest" description="Disordered" evidence="7">
    <location>
        <begin position="246"/>
        <end position="291"/>
    </location>
</feature>
<feature type="compositionally biased region" description="Basic and acidic residues" evidence="7">
    <location>
        <begin position="204"/>
        <end position="213"/>
    </location>
</feature>
<reference evidence="8 9" key="1">
    <citation type="submission" date="2019-01" db="EMBL/GenBank/DDBJ databases">
        <title>Nuclear Genome Assembly of the Microalgal Biofuel strain Nannochloropsis salina CCMP1776.</title>
        <authorList>
            <person name="Hovde B."/>
        </authorList>
    </citation>
    <scope>NUCLEOTIDE SEQUENCE [LARGE SCALE GENOMIC DNA]</scope>
    <source>
        <strain evidence="8 9">CCMP1776</strain>
    </source>
</reference>
<dbReference type="InterPro" id="IPR011990">
    <property type="entry name" value="TPR-like_helical_dom_sf"/>
</dbReference>
<gene>
    <name evidence="8" type="ORF">NSK_003992</name>
</gene>
<comment type="caution">
    <text evidence="8">The sequence shown here is derived from an EMBL/GenBank/DDBJ whole genome shotgun (WGS) entry which is preliminary data.</text>
</comment>
<evidence type="ECO:0000256" key="1">
    <source>
        <dbReference type="ARBA" id="ARBA00004123"/>
    </source>
</evidence>
<evidence type="ECO:0000256" key="2">
    <source>
        <dbReference type="ARBA" id="ARBA00022737"/>
    </source>
</evidence>
<keyword evidence="9" id="KW-1185">Reference proteome</keyword>
<dbReference type="GO" id="GO:0005737">
    <property type="term" value="C:cytoplasm"/>
    <property type="evidence" value="ECO:0007669"/>
    <property type="project" value="TreeGrafter"/>
</dbReference>
<dbReference type="GO" id="GO:0016567">
    <property type="term" value="P:protein ubiquitination"/>
    <property type="evidence" value="ECO:0007669"/>
    <property type="project" value="TreeGrafter"/>
</dbReference>
<dbReference type="FunFam" id="1.25.40.10:FF:000018">
    <property type="entry name" value="Cell division cycle protein 27 homolog B"/>
    <property type="match status" value="1"/>
</dbReference>
<sequence>MSPFGNQPHPSISDWGLANASKGQWDGKEGLSLPPEAPVIEIIHRYLDLCLFPTATFLAERLCAQQPTEAHRHLLATCHARRGDWKGVVGILHGCTGAKSRYLYAYACLELDRPAEAEGALLCLDTGLQDVREKGPVLARHLLLAQPAKVPEGAAGLHLLGRICQRACRPQQAREYYRLSLQMDRTLWASFEALCALEGGKEEQGVEATKEGGGEGGESAQWFGPPLAWEEGSDRSLVSVWDWGEVPAPREEEGEKEGGGEGGGEESEELRGAARARVQRPPGKRVSRGLAAPPSFYLRTPWETSTSGIVPVVDENGEPSSLSGKGGGGGAGGGRGGGGPSLFLTPDLTPIHAPPEELDGREGGGEERRAGRGGGGSWQPTARHLQLQTPQCDSPSGHRGGGGGGGDEEEGSDRHVATRRAPATSATGGVIPSSARKAVLSTARGVRGRGVPSRRKKEAMEEGGGEEGGNQKELPSRKPEGRRGREGGREMTVAELFPLLSSLARALLLLSSYRCQECVDALRRLPPCQFYTGWVQHMLGKAFFEMADYPRAQKALEDMQQVQPYRLAGLDLLSTALWHLKADVDLCFLAQKVLEQNRRAPEAWCVVGNCMSLQKEHETALKFFQRAIAVDPSFVYAYTLCGHEYVCNGDLDKAVACYRYALRLDDRHYNAWYGLGTIYFRQEKYELAEYHFSRALSINTASSVLHTYLGMVFHANGKSLQALNMLAHASAIQPGNPQARFQRANVLMKLDRYQEAQEELERVRDHAPREASVHFLLGKICKRLGKREKALRHFLLALDFDPKDGNLVKAAIDRLELPEEEEGGEEEEEENF</sequence>
<feature type="compositionally biased region" description="Basic and acidic residues" evidence="7">
    <location>
        <begin position="248"/>
        <end position="259"/>
    </location>
</feature>
<dbReference type="PANTHER" id="PTHR12558:SF13">
    <property type="entry name" value="CELL DIVISION CYCLE PROTEIN 27 HOMOLOG"/>
    <property type="match status" value="1"/>
</dbReference>
<feature type="repeat" description="TPR" evidence="6">
    <location>
        <begin position="771"/>
        <end position="804"/>
    </location>
</feature>
<protein>
    <submittedName>
        <fullName evidence="8">Uncharacterized protein</fullName>
    </submittedName>
</protein>
<evidence type="ECO:0000313" key="9">
    <source>
        <dbReference type="Proteomes" id="UP000355283"/>
    </source>
</evidence>
<dbReference type="SMART" id="SM00028">
    <property type="entry name" value="TPR"/>
    <property type="match status" value="7"/>
</dbReference>
<feature type="region of interest" description="Disordered" evidence="7">
    <location>
        <begin position="204"/>
        <end position="227"/>
    </location>
</feature>
<accession>A0A4D9D1W2</accession>
<dbReference type="EMBL" id="SDOX01000017">
    <property type="protein sequence ID" value="TFJ84964.1"/>
    <property type="molecule type" value="Genomic_DNA"/>
</dbReference>
<keyword evidence="4" id="KW-0539">Nucleus</keyword>
<dbReference type="InterPro" id="IPR019734">
    <property type="entry name" value="TPR_rpt"/>
</dbReference>
<feature type="compositionally biased region" description="Basic and acidic residues" evidence="7">
    <location>
        <begin position="354"/>
        <end position="370"/>
    </location>
</feature>
<comment type="subcellular location">
    <subcellularLocation>
        <location evidence="1">Nucleus</location>
    </subcellularLocation>
</comment>
<feature type="repeat" description="TPR" evidence="6">
    <location>
        <begin position="601"/>
        <end position="634"/>
    </location>
</feature>
<dbReference type="Proteomes" id="UP000355283">
    <property type="component" value="Unassembled WGS sequence"/>
</dbReference>
<evidence type="ECO:0000256" key="7">
    <source>
        <dbReference type="SAM" id="MobiDB-lite"/>
    </source>
</evidence>
<dbReference type="PROSITE" id="PS50005">
    <property type="entry name" value="TPR"/>
    <property type="match status" value="4"/>
</dbReference>
<keyword evidence="2" id="KW-0677">Repeat</keyword>
<dbReference type="Pfam" id="PF14559">
    <property type="entry name" value="TPR_19"/>
    <property type="match status" value="1"/>
</dbReference>
<dbReference type="SUPFAM" id="SSF48452">
    <property type="entry name" value="TPR-like"/>
    <property type="match status" value="2"/>
</dbReference>
<dbReference type="GO" id="GO:0007091">
    <property type="term" value="P:metaphase/anaphase transition of mitotic cell cycle"/>
    <property type="evidence" value="ECO:0007669"/>
    <property type="project" value="TreeGrafter"/>
</dbReference>
<feature type="compositionally biased region" description="Basic and acidic residues" evidence="7">
    <location>
        <begin position="474"/>
        <end position="488"/>
    </location>
</feature>
<dbReference type="AlphaFoldDB" id="A0A4D9D1W2"/>
<dbReference type="GO" id="GO:0031145">
    <property type="term" value="P:anaphase-promoting complex-dependent catabolic process"/>
    <property type="evidence" value="ECO:0007669"/>
    <property type="project" value="TreeGrafter"/>
</dbReference>
<dbReference type="Pfam" id="PF12895">
    <property type="entry name" value="ANAPC3"/>
    <property type="match status" value="1"/>
</dbReference>
<comment type="similarity">
    <text evidence="5">Belongs to the APC3/CDC27 family.</text>
</comment>